<comment type="caution">
    <text evidence="1">The sequence shown here is derived from an EMBL/GenBank/DDBJ whole genome shotgun (WGS) entry which is preliminary data.</text>
</comment>
<reference evidence="1 2" key="1">
    <citation type="submission" date="2015-11" db="EMBL/GenBank/DDBJ databases">
        <authorList>
            <person name="Nicholson A.C."/>
            <person name="Humrighouse B.W."/>
            <person name="Graziano J."/>
            <person name="Lasker B."/>
            <person name="Whitney A.M."/>
            <person name="Mcquiston J.R."/>
        </authorList>
    </citation>
    <scope>NUCLEOTIDE SEQUENCE [LARGE SCALE GENOMIC DNA]</scope>
    <source>
        <strain evidence="1 2">G4071</strain>
    </source>
</reference>
<dbReference type="InterPro" id="IPR007612">
    <property type="entry name" value="LOR"/>
</dbReference>
<name>A0AAQ1SZD1_ELIMR</name>
<proteinExistence type="predicted"/>
<evidence type="ECO:0000313" key="2">
    <source>
        <dbReference type="Proteomes" id="UP000064412"/>
    </source>
</evidence>
<dbReference type="AlphaFoldDB" id="A0AAQ1SZD1"/>
<dbReference type="EMBL" id="LNOI01000004">
    <property type="protein sequence ID" value="KUY17733.1"/>
    <property type="molecule type" value="Genomic_DNA"/>
</dbReference>
<dbReference type="Pfam" id="PF04525">
    <property type="entry name" value="LOR"/>
    <property type="match status" value="1"/>
</dbReference>
<evidence type="ECO:0000313" key="1">
    <source>
        <dbReference type="EMBL" id="KUY17733.1"/>
    </source>
</evidence>
<sequence>MEIIIDQKSISLTDEYEILIENKLEFHAISEPLKTSAKINVYNSKTNKLTLRIAKRNFGNRANYLIEDLRVNQIYSFEEINNIKLTLKCQIEGNLYQLYGHNGNKYSIFNNHKQIAYWEKNNLLLGENDVYKMLANNDVDPLILSAFCICIDNGKNNFQNELSIFNFDIGFKGHMLREFDKEWYPNL</sequence>
<protein>
    <submittedName>
        <fullName evidence="1">Uncharacterized protein</fullName>
    </submittedName>
</protein>
<dbReference type="RefSeq" id="WP_059345599.1">
    <property type="nucleotide sequence ID" value="NZ_CP140570.1"/>
</dbReference>
<organism evidence="1 2">
    <name type="scientific">Elizabethkingia miricola</name>
    <name type="common">Chryseobacterium miricola</name>
    <dbReference type="NCBI Taxonomy" id="172045"/>
    <lineage>
        <taxon>Bacteria</taxon>
        <taxon>Pseudomonadati</taxon>
        <taxon>Bacteroidota</taxon>
        <taxon>Flavobacteriia</taxon>
        <taxon>Flavobacteriales</taxon>
        <taxon>Weeksellaceae</taxon>
        <taxon>Elizabethkingia</taxon>
    </lineage>
</organism>
<gene>
    <name evidence="1" type="ORF">ATB95_15505</name>
</gene>
<dbReference type="Proteomes" id="UP000064412">
    <property type="component" value="Unassembled WGS sequence"/>
</dbReference>
<accession>A0AAQ1SZD1</accession>